<dbReference type="GO" id="GO:0000160">
    <property type="term" value="P:phosphorelay signal transduction system"/>
    <property type="evidence" value="ECO:0007669"/>
    <property type="project" value="UniProtKB-KW"/>
</dbReference>
<dbReference type="GO" id="GO:0004673">
    <property type="term" value="F:protein histidine kinase activity"/>
    <property type="evidence" value="ECO:0007669"/>
    <property type="project" value="UniProtKB-EC"/>
</dbReference>
<evidence type="ECO:0000256" key="5">
    <source>
        <dbReference type="ARBA" id="ARBA00023012"/>
    </source>
</evidence>
<dbReference type="InterPro" id="IPR050482">
    <property type="entry name" value="Sensor_HK_TwoCompSys"/>
</dbReference>
<evidence type="ECO:0000256" key="2">
    <source>
        <dbReference type="ARBA" id="ARBA00012438"/>
    </source>
</evidence>
<keyword evidence="3" id="KW-0808">Transferase</keyword>
<evidence type="ECO:0000256" key="3">
    <source>
        <dbReference type="ARBA" id="ARBA00022679"/>
    </source>
</evidence>
<keyword evidence="9" id="KW-1185">Reference proteome</keyword>
<comment type="catalytic activity">
    <reaction evidence="1">
        <text>ATP + protein L-histidine = ADP + protein N-phospho-L-histidine.</text>
        <dbReference type="EC" id="2.7.13.3"/>
    </reaction>
</comment>
<keyword evidence="5" id="KW-0902">Two-component regulatory system</keyword>
<reference evidence="8 9" key="1">
    <citation type="submission" date="2018-01" db="EMBL/GenBank/DDBJ databases">
        <title>Complete genome sequence of Flavivirga eckloniae ECD14 isolated from seaweed Ecklonia cava.</title>
        <authorList>
            <person name="Lee J.H."/>
            <person name="Baik K.S."/>
            <person name="Seong C.N."/>
        </authorList>
    </citation>
    <scope>NUCLEOTIDE SEQUENCE [LARGE SCALE GENOMIC DNA]</scope>
    <source>
        <strain evidence="8 9">ECD14</strain>
    </source>
</reference>
<evidence type="ECO:0000259" key="7">
    <source>
        <dbReference type="SMART" id="SM00387"/>
    </source>
</evidence>
<accession>A0A2K9PK08</accession>
<proteinExistence type="predicted"/>
<dbReference type="PANTHER" id="PTHR24421">
    <property type="entry name" value="NITRATE/NITRITE SENSOR PROTEIN NARX-RELATED"/>
    <property type="match status" value="1"/>
</dbReference>
<dbReference type="SUPFAM" id="SSF55874">
    <property type="entry name" value="ATPase domain of HSP90 chaperone/DNA topoisomerase II/histidine kinase"/>
    <property type="match status" value="1"/>
</dbReference>
<dbReference type="InterPro" id="IPR003594">
    <property type="entry name" value="HATPase_dom"/>
</dbReference>
<keyword evidence="6" id="KW-0812">Transmembrane</keyword>
<organism evidence="8 9">
    <name type="scientific">Flavivirga eckloniae</name>
    <dbReference type="NCBI Taxonomy" id="1803846"/>
    <lineage>
        <taxon>Bacteria</taxon>
        <taxon>Pseudomonadati</taxon>
        <taxon>Bacteroidota</taxon>
        <taxon>Flavobacteriia</taxon>
        <taxon>Flavobacteriales</taxon>
        <taxon>Flavobacteriaceae</taxon>
        <taxon>Flavivirga</taxon>
    </lineage>
</organism>
<dbReference type="PANTHER" id="PTHR24421:SF10">
    <property type="entry name" value="NITRATE_NITRITE SENSOR PROTEIN NARQ"/>
    <property type="match status" value="1"/>
</dbReference>
<evidence type="ECO:0000313" key="8">
    <source>
        <dbReference type="EMBL" id="AUP77372.1"/>
    </source>
</evidence>
<dbReference type="AlphaFoldDB" id="A0A2K9PK08"/>
<evidence type="ECO:0000256" key="6">
    <source>
        <dbReference type="SAM" id="Phobius"/>
    </source>
</evidence>
<keyword evidence="4" id="KW-0418">Kinase</keyword>
<evidence type="ECO:0000256" key="4">
    <source>
        <dbReference type="ARBA" id="ARBA00022777"/>
    </source>
</evidence>
<dbReference type="Proteomes" id="UP000235826">
    <property type="component" value="Chromosome"/>
</dbReference>
<dbReference type="InterPro" id="IPR036890">
    <property type="entry name" value="HATPase_C_sf"/>
</dbReference>
<dbReference type="RefSeq" id="WP_102754032.1">
    <property type="nucleotide sequence ID" value="NZ_CP025791.1"/>
</dbReference>
<protein>
    <recommendedName>
        <fullName evidence="2">histidine kinase</fullName>
        <ecNumber evidence="2">2.7.13.3</ecNumber>
    </recommendedName>
</protein>
<feature type="domain" description="Histidine kinase/HSP90-like ATPase" evidence="7">
    <location>
        <begin position="160"/>
        <end position="251"/>
    </location>
</feature>
<sequence>MEHWQNPKVIAFWLWIIVLIFMLMAVFISFLVRNYVFQIKKEEQKNNELRLNIQKDLLLNSIETQEKERTRIAEELHDNFISQLNIIRLMNANNYENDIINNKIVECIKAVRKMSHELTPPFLNTISLEELMAEHIQPLNQSFSVDFFSNLLVQLDLVAHIKLQVLRIFQEIITNIIKHANATVIKVFLRISKKWLTLQVVDNGIGFNSNIRKGMGLKNIESRAQILQADFRFNAPYSKGTSFIICINLEKLNNESR</sequence>
<dbReference type="KEGG" id="fek:C1H87_01005"/>
<dbReference type="Gene3D" id="3.30.565.10">
    <property type="entry name" value="Histidine kinase-like ATPase, C-terminal domain"/>
    <property type="match status" value="1"/>
</dbReference>
<keyword evidence="6" id="KW-1133">Transmembrane helix</keyword>
<dbReference type="EC" id="2.7.13.3" evidence="2"/>
<dbReference type="SMART" id="SM00387">
    <property type="entry name" value="HATPase_c"/>
    <property type="match status" value="1"/>
</dbReference>
<feature type="transmembrane region" description="Helical" evidence="6">
    <location>
        <begin position="12"/>
        <end position="32"/>
    </location>
</feature>
<evidence type="ECO:0000313" key="9">
    <source>
        <dbReference type="Proteomes" id="UP000235826"/>
    </source>
</evidence>
<dbReference type="OrthoDB" id="9778366at2"/>
<dbReference type="EMBL" id="CP025791">
    <property type="protein sequence ID" value="AUP77372.1"/>
    <property type="molecule type" value="Genomic_DNA"/>
</dbReference>
<keyword evidence="6" id="KW-0472">Membrane</keyword>
<evidence type="ECO:0000256" key="1">
    <source>
        <dbReference type="ARBA" id="ARBA00000085"/>
    </source>
</evidence>
<dbReference type="Pfam" id="PF02518">
    <property type="entry name" value="HATPase_c"/>
    <property type="match status" value="1"/>
</dbReference>
<name>A0A2K9PK08_9FLAO</name>
<dbReference type="CDD" id="cd16917">
    <property type="entry name" value="HATPase_UhpB-NarQ-NarX-like"/>
    <property type="match status" value="1"/>
</dbReference>
<gene>
    <name evidence="8" type="ORF">C1H87_01005</name>
</gene>